<keyword evidence="2" id="KW-1185">Reference proteome</keyword>
<proteinExistence type="predicted"/>
<evidence type="ECO:0000313" key="2">
    <source>
        <dbReference type="Proteomes" id="UP000030645"/>
    </source>
</evidence>
<evidence type="ECO:0000313" key="1">
    <source>
        <dbReference type="EMBL" id="EXB37966.1"/>
    </source>
</evidence>
<reference evidence="2" key="1">
    <citation type="submission" date="2013-01" db="EMBL/GenBank/DDBJ databases">
        <title>Draft Genome Sequence of a Mulberry Tree, Morus notabilis C.K. Schneid.</title>
        <authorList>
            <person name="He N."/>
            <person name="Zhao S."/>
        </authorList>
    </citation>
    <scope>NUCLEOTIDE SEQUENCE</scope>
</reference>
<dbReference type="AlphaFoldDB" id="W9QT96"/>
<sequence length="77" mass="9107">MLFSVVRNTTTGCLRYVTRTFPRNQSSAQVAGFKLAWQQRRNALWKNEEQKDDPRKCNCWMDVDGRRVSSKPPFERL</sequence>
<dbReference type="EMBL" id="KE343674">
    <property type="protein sequence ID" value="EXB37966.1"/>
    <property type="molecule type" value="Genomic_DNA"/>
</dbReference>
<protein>
    <submittedName>
        <fullName evidence="1">Uncharacterized protein</fullName>
    </submittedName>
</protein>
<organism evidence="1 2">
    <name type="scientific">Morus notabilis</name>
    <dbReference type="NCBI Taxonomy" id="981085"/>
    <lineage>
        <taxon>Eukaryota</taxon>
        <taxon>Viridiplantae</taxon>
        <taxon>Streptophyta</taxon>
        <taxon>Embryophyta</taxon>
        <taxon>Tracheophyta</taxon>
        <taxon>Spermatophyta</taxon>
        <taxon>Magnoliopsida</taxon>
        <taxon>eudicotyledons</taxon>
        <taxon>Gunneridae</taxon>
        <taxon>Pentapetalae</taxon>
        <taxon>rosids</taxon>
        <taxon>fabids</taxon>
        <taxon>Rosales</taxon>
        <taxon>Moraceae</taxon>
        <taxon>Moreae</taxon>
        <taxon>Morus</taxon>
    </lineage>
</organism>
<dbReference type="Proteomes" id="UP000030645">
    <property type="component" value="Unassembled WGS sequence"/>
</dbReference>
<accession>W9QT96</accession>
<gene>
    <name evidence="1" type="ORF">L484_011690</name>
</gene>
<name>W9QT96_9ROSA</name>